<dbReference type="OrthoDB" id="5540870at2759"/>
<gene>
    <name evidence="1" type="ORF">DL89DRAFT_147945</name>
</gene>
<accession>A0A1Y1VUE7</accession>
<sequence length="559" mass="63186">MAVARHTAKLNPDILHLVSQRFYHDFVKHAFNISSRRLENLQPLTATCAAWRQASVPLLYRTVICELRQQKRSWAKDQTYWKTNIHLLASSQSAHHARELLIVSAHTIIDTRTLLQTLMESGFDSHDWSGVTSLYFYQGGRLYSHVSPAGDDSSSIASLNEYLAHCLPNLKHISYESLVDDSLYQENPFNRLINSRLSNLQEVVIGSQHYPLLTAPSFSPCLTTLSIRCRSQGAVQLPHIVAQSLVELCLTEIPAVHIWDLIDTITAGQQGLAQFPQLSKLDLDFAQETMAGGDMGMPMGMTQPWVATEQLPAGRHTFPRLRRLNIRRYPFSIHEYLAAFPCDQLTSFMLEGSGRGMLSVDASEFRTLREAHIACLGIFRFGEDRAERFLENVLSVSSPMRKLKVTLISHSNIKLPRRFGCEFLQSLDLRVPVNLSAVEMAICHLQHLWRLNIPYTKTDVQVPIDSVDVLRARMKQQQNAPVFVSKSIQQLELGFWDYKQTTTPLCYHVLTFIARIPSLLCVITESNFATSLKGIIAYLPSNINVLPSTRELSVKSNSI</sequence>
<keyword evidence="2" id="KW-1185">Reference proteome</keyword>
<dbReference type="SUPFAM" id="SSF52047">
    <property type="entry name" value="RNI-like"/>
    <property type="match status" value="1"/>
</dbReference>
<dbReference type="InterPro" id="IPR032675">
    <property type="entry name" value="LRR_dom_sf"/>
</dbReference>
<name>A0A1Y1VUE7_9FUNG</name>
<organism evidence="1 2">
    <name type="scientific">Linderina pennispora</name>
    <dbReference type="NCBI Taxonomy" id="61395"/>
    <lineage>
        <taxon>Eukaryota</taxon>
        <taxon>Fungi</taxon>
        <taxon>Fungi incertae sedis</taxon>
        <taxon>Zoopagomycota</taxon>
        <taxon>Kickxellomycotina</taxon>
        <taxon>Kickxellomycetes</taxon>
        <taxon>Kickxellales</taxon>
        <taxon>Kickxellaceae</taxon>
        <taxon>Linderina</taxon>
    </lineage>
</organism>
<dbReference type="RefSeq" id="XP_040739407.1">
    <property type="nucleotide sequence ID" value="XM_040883499.1"/>
</dbReference>
<evidence type="ECO:0008006" key="3">
    <source>
        <dbReference type="Google" id="ProtNLM"/>
    </source>
</evidence>
<evidence type="ECO:0000313" key="2">
    <source>
        <dbReference type="Proteomes" id="UP000193922"/>
    </source>
</evidence>
<dbReference type="Proteomes" id="UP000193922">
    <property type="component" value="Unassembled WGS sequence"/>
</dbReference>
<reference evidence="1 2" key="1">
    <citation type="submission" date="2016-07" db="EMBL/GenBank/DDBJ databases">
        <title>Pervasive Adenine N6-methylation of Active Genes in Fungi.</title>
        <authorList>
            <consortium name="DOE Joint Genome Institute"/>
            <person name="Mondo S.J."/>
            <person name="Dannebaum R.O."/>
            <person name="Kuo R.C."/>
            <person name="Labutti K."/>
            <person name="Haridas S."/>
            <person name="Kuo A."/>
            <person name="Salamov A."/>
            <person name="Ahrendt S.R."/>
            <person name="Lipzen A."/>
            <person name="Sullivan W."/>
            <person name="Andreopoulos W.B."/>
            <person name="Clum A."/>
            <person name="Lindquist E."/>
            <person name="Daum C."/>
            <person name="Ramamoorthy G.K."/>
            <person name="Gryganskyi A."/>
            <person name="Culley D."/>
            <person name="Magnuson J.K."/>
            <person name="James T.Y."/>
            <person name="O'Malley M.A."/>
            <person name="Stajich J.E."/>
            <person name="Spatafora J.W."/>
            <person name="Visel A."/>
            <person name="Grigoriev I.V."/>
        </authorList>
    </citation>
    <scope>NUCLEOTIDE SEQUENCE [LARGE SCALE GENOMIC DNA]</scope>
    <source>
        <strain evidence="1 2">ATCC 12442</strain>
    </source>
</reference>
<protein>
    <recommendedName>
        <fullName evidence="3">F-box domain-containing protein</fullName>
    </recommendedName>
</protein>
<comment type="caution">
    <text evidence="1">The sequence shown here is derived from an EMBL/GenBank/DDBJ whole genome shotgun (WGS) entry which is preliminary data.</text>
</comment>
<dbReference type="AlphaFoldDB" id="A0A1Y1VUE7"/>
<proteinExistence type="predicted"/>
<dbReference type="EMBL" id="MCFD01000057">
    <property type="protein sequence ID" value="ORX64919.1"/>
    <property type="molecule type" value="Genomic_DNA"/>
</dbReference>
<dbReference type="Gene3D" id="3.80.10.10">
    <property type="entry name" value="Ribonuclease Inhibitor"/>
    <property type="match status" value="1"/>
</dbReference>
<evidence type="ECO:0000313" key="1">
    <source>
        <dbReference type="EMBL" id="ORX64919.1"/>
    </source>
</evidence>
<dbReference type="GeneID" id="63800147"/>